<dbReference type="EMBL" id="BSNG01000001">
    <property type="protein sequence ID" value="GLQ10458.1"/>
    <property type="molecule type" value="Genomic_DNA"/>
</dbReference>
<sequence>MPTLSNGSELTILEGGEPHVAYSFTLTDTEGNVSDPIGALPDYFFGWVTVESVDVFDGFFAITGFTHDGKYGIFSNLDTYIFDNDGNFIRTVHAEAASQSLEVVSVTADSPDDFVVTYKAATMYFGGENTQYGEHQIIVENGVQQPDTFVNSAPVLADLNLVLTPGQSLLDIEFPASDVDYDLLTFTIVDGPDHGTIELDTRYDGNHYPFPESEFLGSVHYHSSFLNGNLFDYFVEDGFVGTDTFTVMATDGQGNSNLATVTISVGAPAEGPEYIALGDGIDILRYFNSDHAVLVASKGGNDDLSGGRFDDSLNGGAGNDLLHGELGRDKLTGGQGVDRMQGGAGNDTFIFNPGDFADPADYNGRMDHIIDFHGAGHSGPGEQDFISLFGFGENATLTFDHYANDDQTLQIYQVTDPDNPDGGGLIMVQMADGTAQIGQGDYHFF</sequence>
<evidence type="ECO:0000313" key="1">
    <source>
        <dbReference type="EMBL" id="GLQ10458.1"/>
    </source>
</evidence>
<dbReference type="InterPro" id="IPR001343">
    <property type="entry name" value="Hemolysn_Ca-bd"/>
</dbReference>
<dbReference type="Pfam" id="PF17963">
    <property type="entry name" value="Big_9"/>
    <property type="match status" value="1"/>
</dbReference>
<dbReference type="SUPFAM" id="SSF51120">
    <property type="entry name" value="beta-Roll"/>
    <property type="match status" value="1"/>
</dbReference>
<proteinExistence type="predicted"/>
<reference evidence="1" key="1">
    <citation type="journal article" date="2014" name="Int. J. Syst. Evol. Microbiol.">
        <title>Complete genome of a new Firmicutes species belonging to the dominant human colonic microbiota ('Ruminococcus bicirculans') reveals two chromosomes and a selective capacity to utilize plant glucans.</title>
        <authorList>
            <consortium name="NISC Comparative Sequencing Program"/>
            <person name="Wegmann U."/>
            <person name="Louis P."/>
            <person name="Goesmann A."/>
            <person name="Henrissat B."/>
            <person name="Duncan S.H."/>
            <person name="Flint H.J."/>
        </authorList>
    </citation>
    <scope>NUCLEOTIDE SEQUENCE</scope>
    <source>
        <strain evidence="1">NBRC 103855</strain>
    </source>
</reference>
<dbReference type="Proteomes" id="UP001161406">
    <property type="component" value="Unassembled WGS sequence"/>
</dbReference>
<dbReference type="Gene3D" id="2.150.10.10">
    <property type="entry name" value="Serralysin-like metalloprotease, C-terminal"/>
    <property type="match status" value="1"/>
</dbReference>
<evidence type="ECO:0000313" key="2">
    <source>
        <dbReference type="Proteomes" id="UP001161406"/>
    </source>
</evidence>
<name>A0ABQ5UGX6_9HYPH</name>
<dbReference type="Pfam" id="PF00353">
    <property type="entry name" value="HemolysinCabind"/>
    <property type="match status" value="1"/>
</dbReference>
<gene>
    <name evidence="1" type="ORF">GCM10007913_23900</name>
</gene>
<dbReference type="InterPro" id="IPR011049">
    <property type="entry name" value="Serralysin-like_metalloprot_C"/>
</dbReference>
<dbReference type="PRINTS" id="PR00313">
    <property type="entry name" value="CABNDNGRPT"/>
</dbReference>
<dbReference type="PROSITE" id="PS00330">
    <property type="entry name" value="HEMOLYSIN_CALCIUM"/>
    <property type="match status" value="1"/>
</dbReference>
<accession>A0ABQ5UGX6</accession>
<dbReference type="InterPro" id="IPR018511">
    <property type="entry name" value="Hemolysin-typ_Ca-bd_CS"/>
</dbReference>
<protein>
    <submittedName>
        <fullName evidence="1">Calcium-binding protein</fullName>
    </submittedName>
</protein>
<comment type="caution">
    <text evidence="1">The sequence shown here is derived from an EMBL/GenBank/DDBJ whole genome shotgun (WGS) entry which is preliminary data.</text>
</comment>
<keyword evidence="2" id="KW-1185">Reference proteome</keyword>
<reference evidence="1" key="2">
    <citation type="submission" date="2023-01" db="EMBL/GenBank/DDBJ databases">
        <title>Draft genome sequence of Devosia yakushimensis strain NBRC 103855.</title>
        <authorList>
            <person name="Sun Q."/>
            <person name="Mori K."/>
        </authorList>
    </citation>
    <scope>NUCLEOTIDE SEQUENCE</scope>
    <source>
        <strain evidence="1">NBRC 103855</strain>
    </source>
</reference>
<organism evidence="1 2">
    <name type="scientific">Devosia yakushimensis</name>
    <dbReference type="NCBI Taxonomy" id="470028"/>
    <lineage>
        <taxon>Bacteria</taxon>
        <taxon>Pseudomonadati</taxon>
        <taxon>Pseudomonadota</taxon>
        <taxon>Alphaproteobacteria</taxon>
        <taxon>Hyphomicrobiales</taxon>
        <taxon>Devosiaceae</taxon>
        <taxon>Devosia</taxon>
    </lineage>
</organism>